<keyword evidence="2" id="KW-1185">Reference proteome</keyword>
<evidence type="ECO:0008006" key="3">
    <source>
        <dbReference type="Google" id="ProtNLM"/>
    </source>
</evidence>
<accession>A0A1C3NYN7</accession>
<evidence type="ECO:0000313" key="2">
    <source>
        <dbReference type="Proteomes" id="UP000199013"/>
    </source>
</evidence>
<dbReference type="Proteomes" id="UP000199013">
    <property type="component" value="Unassembled WGS sequence"/>
</dbReference>
<proteinExistence type="predicted"/>
<gene>
    <name evidence="1" type="ORF">FDG2_2988</name>
</gene>
<name>A0A1C3NYN7_9ACTN</name>
<evidence type="ECO:0000313" key="1">
    <source>
        <dbReference type="EMBL" id="SBW22689.1"/>
    </source>
</evidence>
<dbReference type="EMBL" id="FLUV01001263">
    <property type="protein sequence ID" value="SBW22689.1"/>
    <property type="molecule type" value="Genomic_DNA"/>
</dbReference>
<organism evidence="1 2">
    <name type="scientific">Candidatus Protofrankia californiensis</name>
    <dbReference type="NCBI Taxonomy" id="1839754"/>
    <lineage>
        <taxon>Bacteria</taxon>
        <taxon>Bacillati</taxon>
        <taxon>Actinomycetota</taxon>
        <taxon>Actinomycetes</taxon>
        <taxon>Frankiales</taxon>
        <taxon>Frankiaceae</taxon>
        <taxon>Protofrankia</taxon>
    </lineage>
</organism>
<dbReference type="AlphaFoldDB" id="A0A1C3NYN7"/>
<reference evidence="2" key="1">
    <citation type="submission" date="2016-02" db="EMBL/GenBank/DDBJ databases">
        <authorList>
            <person name="Wibberg D."/>
        </authorList>
    </citation>
    <scope>NUCLEOTIDE SEQUENCE [LARGE SCALE GENOMIC DNA]</scope>
</reference>
<protein>
    <recommendedName>
        <fullName evidence="3">H repeat-associated protein N-terminal domain-containing protein</fullName>
    </recommendedName>
</protein>
<sequence>MPVGVLSRAAAEVVGAEAVSRTGIWDRLAAVPDHRSSRGRIYPLPVLAAVWLCTVTAAGQDRIAAVT</sequence>